<accession>A0AAW1QZ71</accession>
<dbReference type="AlphaFoldDB" id="A0AAW1QZ71"/>
<dbReference type="EMBL" id="JALJOU010000065">
    <property type="protein sequence ID" value="KAK9826442.1"/>
    <property type="molecule type" value="Genomic_DNA"/>
</dbReference>
<evidence type="ECO:0000313" key="2">
    <source>
        <dbReference type="EMBL" id="KAK9826442.1"/>
    </source>
</evidence>
<dbReference type="Proteomes" id="UP001445335">
    <property type="component" value="Unassembled WGS sequence"/>
</dbReference>
<evidence type="ECO:0000313" key="3">
    <source>
        <dbReference type="Proteomes" id="UP001445335"/>
    </source>
</evidence>
<gene>
    <name evidence="2" type="ORF">WJX81_006411</name>
</gene>
<reference evidence="2 3" key="1">
    <citation type="journal article" date="2024" name="Nat. Commun.">
        <title>Phylogenomics reveals the evolutionary origins of lichenization in chlorophyte algae.</title>
        <authorList>
            <person name="Puginier C."/>
            <person name="Libourel C."/>
            <person name="Otte J."/>
            <person name="Skaloud P."/>
            <person name="Haon M."/>
            <person name="Grisel S."/>
            <person name="Petersen M."/>
            <person name="Berrin J.G."/>
            <person name="Delaux P.M."/>
            <person name="Dal Grande F."/>
            <person name="Keller J."/>
        </authorList>
    </citation>
    <scope>NUCLEOTIDE SEQUENCE [LARGE SCALE GENOMIC DNA]</scope>
    <source>
        <strain evidence="2 3">SAG 245.80</strain>
    </source>
</reference>
<evidence type="ECO:0000256" key="1">
    <source>
        <dbReference type="SAM" id="MobiDB-lite"/>
    </source>
</evidence>
<sequence length="442" mass="45198">MTGYGGLASPLAPRLAPGQLNSFLASRPATAGAALRAADAAPSAASAAAAPDATLAPHPAPAPGDSCNPRSANATANGCLKARFGRPGSHLRIHAVAAVACPLQCTAQSPDGCAQRFLCDHGCPVCKLPPANAACYGYRRVEVGQLDDLTSLSAKSVGNLTYWLVGSVLHATLDLREGALLRPLGLYVATSPPTGPPPQLDAQGNLRTDLVFGSGWDQLVLPLATCVSYAKDLAPLAYNDQVYVAVATSTCTDDGRCGCKGLWGDAGGSTCVLPPEIGKRLPTHSPSAYLKAPFQGCVYKIGRQCPPGFVGGDLGDVCLPAGGTCAANNTCGGGEWPAAQRKCRGFNPEGSDLSLTPRCANNAYDSMGYLTLDFTCGAAACQSDRDCALGYTCVTASPCLGDGGGCTQRCVPLAATFCADICPNALDAAERRHVWTLPPLAG</sequence>
<feature type="region of interest" description="Disordered" evidence="1">
    <location>
        <begin position="49"/>
        <end position="68"/>
    </location>
</feature>
<protein>
    <submittedName>
        <fullName evidence="2">Uncharacterized protein</fullName>
    </submittedName>
</protein>
<name>A0AAW1QZ71_9CHLO</name>
<organism evidence="2 3">
    <name type="scientific">Elliptochloris bilobata</name>
    <dbReference type="NCBI Taxonomy" id="381761"/>
    <lineage>
        <taxon>Eukaryota</taxon>
        <taxon>Viridiplantae</taxon>
        <taxon>Chlorophyta</taxon>
        <taxon>core chlorophytes</taxon>
        <taxon>Trebouxiophyceae</taxon>
        <taxon>Trebouxiophyceae incertae sedis</taxon>
        <taxon>Elliptochloris clade</taxon>
        <taxon>Elliptochloris</taxon>
    </lineage>
</organism>
<comment type="caution">
    <text evidence="2">The sequence shown here is derived from an EMBL/GenBank/DDBJ whole genome shotgun (WGS) entry which is preliminary data.</text>
</comment>
<proteinExistence type="predicted"/>
<keyword evidence="3" id="KW-1185">Reference proteome</keyword>